<evidence type="ECO:0000313" key="1">
    <source>
        <dbReference type="EMBL" id="GAA3695544.1"/>
    </source>
</evidence>
<protein>
    <recommendedName>
        <fullName evidence="3">Immunity protein 50</fullName>
    </recommendedName>
</protein>
<gene>
    <name evidence="1" type="ORF">GCM10022224_071520</name>
</gene>
<accession>A0ABP7CS79</accession>
<evidence type="ECO:0000313" key="2">
    <source>
        <dbReference type="Proteomes" id="UP001500902"/>
    </source>
</evidence>
<organism evidence="1 2">
    <name type="scientific">Nonomuraea antimicrobica</name>
    <dbReference type="NCBI Taxonomy" id="561173"/>
    <lineage>
        <taxon>Bacteria</taxon>
        <taxon>Bacillati</taxon>
        <taxon>Actinomycetota</taxon>
        <taxon>Actinomycetes</taxon>
        <taxon>Streptosporangiales</taxon>
        <taxon>Streptosporangiaceae</taxon>
        <taxon>Nonomuraea</taxon>
    </lineage>
</organism>
<evidence type="ECO:0008006" key="3">
    <source>
        <dbReference type="Google" id="ProtNLM"/>
    </source>
</evidence>
<dbReference type="RefSeq" id="WP_344888159.1">
    <property type="nucleotide sequence ID" value="NZ_BAAAZP010000145.1"/>
</dbReference>
<comment type="caution">
    <text evidence="1">The sequence shown here is derived from an EMBL/GenBank/DDBJ whole genome shotgun (WGS) entry which is preliminary data.</text>
</comment>
<sequence>MPVTEFVGVTKDKDRGVTSNGGLYEFWTEDSAHVYLHDTDFRHLTYQPGRPPVLELEFVYDPQWTPPELSKTPVVVFRFEDVRLVEWREDHEGHDCVTAHPDAPPRQVELFDWDGADLFTLHTFTLYLAFHAPRAEVTVRAE</sequence>
<keyword evidence="2" id="KW-1185">Reference proteome</keyword>
<dbReference type="Proteomes" id="UP001500902">
    <property type="component" value="Unassembled WGS sequence"/>
</dbReference>
<reference evidence="2" key="1">
    <citation type="journal article" date="2019" name="Int. J. Syst. Evol. Microbiol.">
        <title>The Global Catalogue of Microorganisms (GCM) 10K type strain sequencing project: providing services to taxonomists for standard genome sequencing and annotation.</title>
        <authorList>
            <consortium name="The Broad Institute Genomics Platform"/>
            <consortium name="The Broad Institute Genome Sequencing Center for Infectious Disease"/>
            <person name="Wu L."/>
            <person name="Ma J."/>
        </authorList>
    </citation>
    <scope>NUCLEOTIDE SEQUENCE [LARGE SCALE GENOMIC DNA]</scope>
    <source>
        <strain evidence="2">JCM 16904</strain>
    </source>
</reference>
<name>A0ABP7CS79_9ACTN</name>
<proteinExistence type="predicted"/>
<dbReference type="EMBL" id="BAAAZP010000145">
    <property type="protein sequence ID" value="GAA3695544.1"/>
    <property type="molecule type" value="Genomic_DNA"/>
</dbReference>